<dbReference type="EMBL" id="LT853702">
    <property type="protein sequence ID" value="SMQ55479.1"/>
    <property type="molecule type" value="Genomic_DNA"/>
</dbReference>
<feature type="compositionally biased region" description="Polar residues" evidence="1">
    <location>
        <begin position="68"/>
        <end position="78"/>
    </location>
</feature>
<feature type="region of interest" description="Disordered" evidence="1">
    <location>
        <begin position="58"/>
        <end position="111"/>
    </location>
</feature>
<feature type="compositionally biased region" description="Acidic residues" evidence="1">
    <location>
        <begin position="85"/>
        <end position="111"/>
    </location>
</feature>
<dbReference type="Gene3D" id="2.130.10.10">
    <property type="entry name" value="YVTN repeat-like/Quinoprotein amine dehydrogenase"/>
    <property type="match status" value="1"/>
</dbReference>
<name>A0A1X7S766_ZYMT9</name>
<feature type="region of interest" description="Disordered" evidence="1">
    <location>
        <begin position="291"/>
        <end position="315"/>
    </location>
</feature>
<evidence type="ECO:0008006" key="4">
    <source>
        <dbReference type="Google" id="ProtNLM"/>
    </source>
</evidence>
<dbReference type="Proteomes" id="UP000215127">
    <property type="component" value="Chromosome 11"/>
</dbReference>
<keyword evidence="3" id="KW-1185">Reference proteome</keyword>
<evidence type="ECO:0000313" key="3">
    <source>
        <dbReference type="Proteomes" id="UP000215127"/>
    </source>
</evidence>
<dbReference type="AlphaFoldDB" id="A0A1X7S766"/>
<gene>
    <name evidence="2" type="ORF">ZT3D7_G10634</name>
</gene>
<dbReference type="InterPro" id="IPR015943">
    <property type="entry name" value="WD40/YVTN_repeat-like_dom_sf"/>
</dbReference>
<evidence type="ECO:0000313" key="2">
    <source>
        <dbReference type="EMBL" id="SMQ55479.1"/>
    </source>
</evidence>
<evidence type="ECO:0000256" key="1">
    <source>
        <dbReference type="SAM" id="MobiDB-lite"/>
    </source>
</evidence>
<dbReference type="SUPFAM" id="SSF50998">
    <property type="entry name" value="Quinoprotein alcohol dehydrogenase-like"/>
    <property type="match status" value="1"/>
</dbReference>
<proteinExistence type="predicted"/>
<sequence length="607" mass="65665">MESVMRPRVSKRDRKLHVSYELPHRIHCARIYPVTAPNGSTVVIYGYDKGVRVLWRGGRRRKEHDSRTQSSAKPNGNGHSHEIISLDDDDDDDAADAAEDEYEAEEEEQDADCPYPTIIEDLDIEVGTNVLHVEVPTVHVSSLTPSILRKTAIVVIGSSDGTIRILQIPLAPPSEGTKDSIARKIGRSQIELSAGGSVPASLAIKYLPADDSRSDTFAAPKHAPEDQILVASVSRALSIWSVAIGKNGLAAHDDMLLRRAQMHFPANGVTFHPSSRLAQVLVTDTSGTARIYDPHTSRSARRRPATGDSVAEPSNAPIPTGDWIMTYHTAFNSTILPSEVEPVSPRRKKILDARWVISGKAILTVLEDGEWGIWDVTTAPPGKRVEEFTVRGFLGTSSTLEQSEPAKPKRGASKLAPMTPNTRKTKSEELFAGTPKMVGVAPPGGISVAPNYSRTGQSDESVVIWYNSETYSITSMQSFWQRSTTGASGGFGSLYAPGLSHITDINLNNELITSVSHFSANTSAGLGQMNTQRDILVSAEHRIIALQTIRPASSVGRTLFQQPAEVATAKDQQMLDAGAMDLDAMDRMLDDMAGGAATTTRKVGFAS</sequence>
<reference evidence="2 3" key="1">
    <citation type="submission" date="2016-06" db="EMBL/GenBank/DDBJ databases">
        <authorList>
            <person name="Kjaerup R.B."/>
            <person name="Dalgaard T.S."/>
            <person name="Juul-Madsen H.R."/>
        </authorList>
    </citation>
    <scope>NUCLEOTIDE SEQUENCE [LARGE SCALE GENOMIC DNA]</scope>
</reference>
<dbReference type="InterPro" id="IPR011047">
    <property type="entry name" value="Quinoprotein_ADH-like_sf"/>
</dbReference>
<accession>A0A1X7S766</accession>
<feature type="region of interest" description="Disordered" evidence="1">
    <location>
        <begin position="396"/>
        <end position="424"/>
    </location>
</feature>
<protein>
    <recommendedName>
        <fullName evidence="4">Nucleoporin NUP37</fullName>
    </recommendedName>
</protein>
<dbReference type="STRING" id="1276538.A0A1X7S766"/>
<organism evidence="2 3">
    <name type="scientific">Zymoseptoria tritici (strain ST99CH_3D7)</name>
    <dbReference type="NCBI Taxonomy" id="1276538"/>
    <lineage>
        <taxon>Eukaryota</taxon>
        <taxon>Fungi</taxon>
        <taxon>Dikarya</taxon>
        <taxon>Ascomycota</taxon>
        <taxon>Pezizomycotina</taxon>
        <taxon>Dothideomycetes</taxon>
        <taxon>Dothideomycetidae</taxon>
        <taxon>Mycosphaerellales</taxon>
        <taxon>Mycosphaerellaceae</taxon>
        <taxon>Zymoseptoria</taxon>
    </lineage>
</organism>